<evidence type="ECO:0000313" key="3">
    <source>
        <dbReference type="Proteomes" id="UP000299102"/>
    </source>
</evidence>
<reference evidence="2 3" key="1">
    <citation type="journal article" date="2019" name="Commun. Biol.">
        <title>The bagworm genome reveals a unique fibroin gene that provides high tensile strength.</title>
        <authorList>
            <person name="Kono N."/>
            <person name="Nakamura H."/>
            <person name="Ohtoshi R."/>
            <person name="Tomita M."/>
            <person name="Numata K."/>
            <person name="Arakawa K."/>
        </authorList>
    </citation>
    <scope>NUCLEOTIDE SEQUENCE [LARGE SCALE GENOMIC DNA]</scope>
</reference>
<dbReference type="Proteomes" id="UP000299102">
    <property type="component" value="Unassembled WGS sequence"/>
</dbReference>
<comment type="caution">
    <text evidence="2">The sequence shown here is derived from an EMBL/GenBank/DDBJ whole genome shotgun (WGS) entry which is preliminary data.</text>
</comment>
<accession>A0A4C1UGL1</accession>
<dbReference type="EMBL" id="BGZK01000169">
    <property type="protein sequence ID" value="GBP25096.1"/>
    <property type="molecule type" value="Genomic_DNA"/>
</dbReference>
<name>A0A4C1UGL1_EUMVA</name>
<evidence type="ECO:0000256" key="1">
    <source>
        <dbReference type="SAM" id="MobiDB-lite"/>
    </source>
</evidence>
<evidence type="ECO:0000313" key="2">
    <source>
        <dbReference type="EMBL" id="GBP25096.1"/>
    </source>
</evidence>
<keyword evidence="3" id="KW-1185">Reference proteome</keyword>
<dbReference type="AlphaFoldDB" id="A0A4C1UGL1"/>
<gene>
    <name evidence="2" type="ORF">EVAR_19576_1</name>
</gene>
<feature type="region of interest" description="Disordered" evidence="1">
    <location>
        <begin position="45"/>
        <end position="76"/>
    </location>
</feature>
<protein>
    <submittedName>
        <fullName evidence="2">Uncharacterized protein</fullName>
    </submittedName>
</protein>
<organism evidence="2 3">
    <name type="scientific">Eumeta variegata</name>
    <name type="common">Bagworm moth</name>
    <name type="synonym">Eumeta japonica</name>
    <dbReference type="NCBI Taxonomy" id="151549"/>
    <lineage>
        <taxon>Eukaryota</taxon>
        <taxon>Metazoa</taxon>
        <taxon>Ecdysozoa</taxon>
        <taxon>Arthropoda</taxon>
        <taxon>Hexapoda</taxon>
        <taxon>Insecta</taxon>
        <taxon>Pterygota</taxon>
        <taxon>Neoptera</taxon>
        <taxon>Endopterygota</taxon>
        <taxon>Lepidoptera</taxon>
        <taxon>Glossata</taxon>
        <taxon>Ditrysia</taxon>
        <taxon>Tineoidea</taxon>
        <taxon>Psychidae</taxon>
        <taxon>Oiketicinae</taxon>
        <taxon>Eumeta</taxon>
    </lineage>
</organism>
<proteinExistence type="predicted"/>
<sequence>MRTAKKIKGVRSYASRDELKAINMQTKRMRVLRTRLREYPLVMESPATGQPNRHCGRIGESSERRCDPNAELDGAL</sequence>